<dbReference type="EMBL" id="JARAKH010000028">
    <property type="protein sequence ID" value="KAK8388677.1"/>
    <property type="molecule type" value="Genomic_DNA"/>
</dbReference>
<gene>
    <name evidence="1" type="ORF">O3P69_020574</name>
</gene>
<comment type="caution">
    <text evidence="1">The sequence shown here is derived from an EMBL/GenBank/DDBJ whole genome shotgun (WGS) entry which is preliminary data.</text>
</comment>
<keyword evidence="2" id="KW-1185">Reference proteome</keyword>
<sequence length="141" mass="16211">MRSWIGRHQQFGLYDQLMVELRAEDPASFTNFMQMVPAMFDELLGGLAPRITKQHTFYSEPLPPGLKLVLTLCHLASGNMYVSMKFAWRVPPCREVCQAIIDEYANEVMWPFRWGFVGSPETAAAETERLPEILMDIITRL</sequence>
<protein>
    <submittedName>
        <fullName evidence="1">Uncharacterized protein</fullName>
    </submittedName>
</protein>
<evidence type="ECO:0000313" key="1">
    <source>
        <dbReference type="EMBL" id="KAK8388677.1"/>
    </source>
</evidence>
<dbReference type="Proteomes" id="UP001487740">
    <property type="component" value="Unassembled WGS sequence"/>
</dbReference>
<evidence type="ECO:0000313" key="2">
    <source>
        <dbReference type="Proteomes" id="UP001487740"/>
    </source>
</evidence>
<proteinExistence type="predicted"/>
<name>A0AAW0TMD9_SCYPA</name>
<dbReference type="AlphaFoldDB" id="A0AAW0TMD9"/>
<organism evidence="1 2">
    <name type="scientific">Scylla paramamosain</name>
    <name type="common">Mud crab</name>
    <dbReference type="NCBI Taxonomy" id="85552"/>
    <lineage>
        <taxon>Eukaryota</taxon>
        <taxon>Metazoa</taxon>
        <taxon>Ecdysozoa</taxon>
        <taxon>Arthropoda</taxon>
        <taxon>Crustacea</taxon>
        <taxon>Multicrustacea</taxon>
        <taxon>Malacostraca</taxon>
        <taxon>Eumalacostraca</taxon>
        <taxon>Eucarida</taxon>
        <taxon>Decapoda</taxon>
        <taxon>Pleocyemata</taxon>
        <taxon>Brachyura</taxon>
        <taxon>Eubrachyura</taxon>
        <taxon>Portunoidea</taxon>
        <taxon>Portunidae</taxon>
        <taxon>Portuninae</taxon>
        <taxon>Scylla</taxon>
    </lineage>
</organism>
<reference evidence="1 2" key="1">
    <citation type="submission" date="2023-03" db="EMBL/GenBank/DDBJ databases">
        <title>High-quality genome of Scylla paramamosain provides insights in environmental adaptation.</title>
        <authorList>
            <person name="Zhang L."/>
        </authorList>
    </citation>
    <scope>NUCLEOTIDE SEQUENCE [LARGE SCALE GENOMIC DNA]</scope>
    <source>
        <strain evidence="1">LZ_2023a</strain>
        <tissue evidence="1">Muscle</tissue>
    </source>
</reference>
<accession>A0AAW0TMD9</accession>